<evidence type="ECO:0000313" key="2">
    <source>
        <dbReference type="EMBL" id="AKV66831.1"/>
    </source>
</evidence>
<dbReference type="KEGG" id="mpk:VL20_1679"/>
<gene>
    <name evidence="2" type="ORF">VL20_1679</name>
</gene>
<evidence type="ECO:0000313" key="3">
    <source>
        <dbReference type="Proteomes" id="UP000068167"/>
    </source>
</evidence>
<reference evidence="2 3" key="1">
    <citation type="journal article" date="2016" name="Stand. Genomic Sci.">
        <title>Complete genome sequence and genomic characterization of Microcystis panniformis FACHB 1757 by third-generation sequencing.</title>
        <authorList>
            <person name="Zhang J.Y."/>
            <person name="Guan R."/>
            <person name="Zhang H.J."/>
            <person name="Li H."/>
            <person name="Xiao P."/>
            <person name="Yu G.L."/>
            <person name="Du L."/>
            <person name="Cao D.M."/>
            <person name="Zhu B.C."/>
            <person name="Li R.H."/>
            <person name="Lu Z.H."/>
        </authorList>
    </citation>
    <scope>NUCLEOTIDE SEQUENCE [LARGE SCALE GENOMIC DNA]</scope>
    <source>
        <strain evidence="2 3">FACHB-1757</strain>
    </source>
</reference>
<protein>
    <submittedName>
        <fullName evidence="2">Uncharacterized protein</fullName>
    </submittedName>
</protein>
<evidence type="ECO:0000256" key="1">
    <source>
        <dbReference type="SAM" id="MobiDB-lite"/>
    </source>
</evidence>
<dbReference type="Proteomes" id="UP000068167">
    <property type="component" value="Chromosome"/>
</dbReference>
<dbReference type="PATRIC" id="fig|1638788.3.peg.1686"/>
<proteinExistence type="predicted"/>
<sequence>MWQDDILDEIHKFREEHAKSFNYDLDAMFVDWQKRQAESGRQVVSLPPKQGLTSRWSRPKQDEPQESQI</sequence>
<organism evidence="2 3">
    <name type="scientific">Microcystis panniformis FACHB-1757</name>
    <dbReference type="NCBI Taxonomy" id="1638788"/>
    <lineage>
        <taxon>Bacteria</taxon>
        <taxon>Bacillati</taxon>
        <taxon>Cyanobacteriota</taxon>
        <taxon>Cyanophyceae</taxon>
        <taxon>Oscillatoriophycideae</taxon>
        <taxon>Chroococcales</taxon>
        <taxon>Microcystaceae</taxon>
        <taxon>Microcystis</taxon>
    </lineage>
</organism>
<name>A0A0K1RYP9_9CHRO</name>
<dbReference type="RefSeq" id="WP_002732654.1">
    <property type="nucleotide sequence ID" value="NZ_CP011339.1"/>
</dbReference>
<feature type="region of interest" description="Disordered" evidence="1">
    <location>
        <begin position="38"/>
        <end position="69"/>
    </location>
</feature>
<accession>A0A0K1RYP9</accession>
<dbReference type="EMBL" id="CP011339">
    <property type="protein sequence ID" value="AKV66831.1"/>
    <property type="molecule type" value="Genomic_DNA"/>
</dbReference>
<keyword evidence="3" id="KW-1185">Reference proteome</keyword>
<dbReference type="AlphaFoldDB" id="A0A0K1RYP9"/>